<comment type="caution">
    <text evidence="3">The sequence shown here is derived from an EMBL/GenBank/DDBJ whole genome shotgun (WGS) entry which is preliminary data.</text>
</comment>
<evidence type="ECO:0000256" key="2">
    <source>
        <dbReference type="SAM" id="MobiDB-lite"/>
    </source>
</evidence>
<keyword evidence="4" id="KW-1185">Reference proteome</keyword>
<gene>
    <name evidence="3" type="ORF">PACLA_8A050079</name>
</gene>
<feature type="region of interest" description="Disordered" evidence="2">
    <location>
        <begin position="396"/>
        <end position="437"/>
    </location>
</feature>
<accession>A0A7D9IF11</accession>
<feature type="coiled-coil region" evidence="1">
    <location>
        <begin position="273"/>
        <end position="314"/>
    </location>
</feature>
<evidence type="ECO:0000256" key="1">
    <source>
        <dbReference type="SAM" id="Coils"/>
    </source>
</evidence>
<organism evidence="3 4">
    <name type="scientific">Paramuricea clavata</name>
    <name type="common">Red gorgonian</name>
    <name type="synonym">Violescent sea-whip</name>
    <dbReference type="NCBI Taxonomy" id="317549"/>
    <lineage>
        <taxon>Eukaryota</taxon>
        <taxon>Metazoa</taxon>
        <taxon>Cnidaria</taxon>
        <taxon>Anthozoa</taxon>
        <taxon>Octocorallia</taxon>
        <taxon>Malacalcyonacea</taxon>
        <taxon>Plexauridae</taxon>
        <taxon>Paramuricea</taxon>
    </lineage>
</organism>
<dbReference type="OrthoDB" id="1919336at2759"/>
<sequence length="456" mass="52193">MLKEKEAAEEIKNFLERNNLVQYYDSFLNLGYDDLPQLLEMSAEDLNVVIAEVGLVHKPGHRKRFVAALQILNSKSKHGEPSHFDTVAHSVKDKISTDISTWPATAKDLWIPNPLTPQLEFNNAVLIELYEAIYDLIPPIQFKNEVLQQRHTRWKIQRTINEWEKKVNNLLGEGGKDGNSQNIQRFTTDELGSIQTGDCAKAEAAKDIIDSAISNISTYIDIIMKQRSTLFNKENKVKSWKANELKFYDDKMADSEAMKCKLEECQTKLITNIGTLKRKLSHVNDEVAESKRKRKRLQENKRKAEVRRENRLQAKVSEVLKIITDGKVVFDDLKSQNTKIVKDDLCPKKDLHPRYHLKALSHLIENKWFDDDALPVAQGMLDALTHKQELISEANHKRKEKTKEKKKQPSILSMFAPLPSSHVTPHTPMDTSGDNLDIEHILNINNSSLSSESDDN</sequence>
<dbReference type="InterPro" id="IPR006988">
    <property type="entry name" value="Nab_N"/>
</dbReference>
<dbReference type="GO" id="GO:0006355">
    <property type="term" value="P:regulation of DNA-templated transcription"/>
    <property type="evidence" value="ECO:0007669"/>
    <property type="project" value="InterPro"/>
</dbReference>
<feature type="compositionally biased region" description="Polar residues" evidence="2">
    <location>
        <begin position="421"/>
        <end position="434"/>
    </location>
</feature>
<dbReference type="PROSITE" id="PS50105">
    <property type="entry name" value="SAM_DOMAIN"/>
    <property type="match status" value="1"/>
</dbReference>
<dbReference type="Gene3D" id="1.10.150.50">
    <property type="entry name" value="Transcription Factor, Ets-1"/>
    <property type="match status" value="1"/>
</dbReference>
<keyword evidence="1" id="KW-0175">Coiled coil</keyword>
<evidence type="ECO:0000313" key="3">
    <source>
        <dbReference type="EMBL" id="CAB4007296.1"/>
    </source>
</evidence>
<dbReference type="AlphaFoldDB" id="A0A7D9IF11"/>
<reference evidence="3" key="1">
    <citation type="submission" date="2020-04" db="EMBL/GenBank/DDBJ databases">
        <authorList>
            <person name="Alioto T."/>
            <person name="Alioto T."/>
            <person name="Gomez Garrido J."/>
        </authorList>
    </citation>
    <scope>NUCLEOTIDE SEQUENCE</scope>
    <source>
        <strain evidence="3">A484AB</strain>
    </source>
</reference>
<dbReference type="GO" id="GO:0003712">
    <property type="term" value="F:transcription coregulator activity"/>
    <property type="evidence" value="ECO:0007669"/>
    <property type="project" value="InterPro"/>
</dbReference>
<dbReference type="Pfam" id="PF04904">
    <property type="entry name" value="SAM_NCD1"/>
    <property type="match status" value="1"/>
</dbReference>
<dbReference type="SUPFAM" id="SSF47769">
    <property type="entry name" value="SAM/Pointed domain"/>
    <property type="match status" value="1"/>
</dbReference>
<dbReference type="Proteomes" id="UP001152795">
    <property type="component" value="Unassembled WGS sequence"/>
</dbReference>
<evidence type="ECO:0000313" key="4">
    <source>
        <dbReference type="Proteomes" id="UP001152795"/>
    </source>
</evidence>
<feature type="compositionally biased region" description="Basic residues" evidence="2">
    <location>
        <begin position="396"/>
        <end position="408"/>
    </location>
</feature>
<protein>
    <submittedName>
        <fullName evidence="3">NGFI-A-binding</fullName>
    </submittedName>
</protein>
<proteinExistence type="predicted"/>
<dbReference type="InterPro" id="IPR013761">
    <property type="entry name" value="SAM/pointed_sf"/>
</dbReference>
<dbReference type="EMBL" id="CACRXK020005755">
    <property type="protein sequence ID" value="CAB4007296.1"/>
    <property type="molecule type" value="Genomic_DNA"/>
</dbReference>
<dbReference type="InterPro" id="IPR001660">
    <property type="entry name" value="SAM"/>
</dbReference>
<name>A0A7D9IF11_PARCT</name>
<dbReference type="GO" id="GO:0005634">
    <property type="term" value="C:nucleus"/>
    <property type="evidence" value="ECO:0007669"/>
    <property type="project" value="InterPro"/>
</dbReference>